<dbReference type="Gramene" id="evm.model.09.1408">
    <property type="protein sequence ID" value="cds.evm.model.09.1408"/>
    <property type="gene ID" value="evm.TU.09.1408"/>
</dbReference>
<evidence type="ECO:0000313" key="3">
    <source>
        <dbReference type="Proteomes" id="UP000596661"/>
    </source>
</evidence>
<dbReference type="EMBL" id="UZAU01000768">
    <property type="status" value="NOT_ANNOTATED_CDS"/>
    <property type="molecule type" value="Genomic_DNA"/>
</dbReference>
<accession>A0A803QEC5</accession>
<proteinExistence type="predicted"/>
<keyword evidence="3" id="KW-1185">Reference proteome</keyword>
<dbReference type="Proteomes" id="UP000596661">
    <property type="component" value="Chromosome 9"/>
</dbReference>
<dbReference type="InterPro" id="IPR026960">
    <property type="entry name" value="RVT-Znf"/>
</dbReference>
<sequence>MYKARYYPNGNFLSATLGSNPSFIWRSIFEAQSVVRHGARKSIGSGCGVSILNDPWLPDSINPYVETVHPALINQNVVSLLCVDNHSWDVEVINDLFGERDKNLILSIQLSDHSPLDRWSWNLESSGFFSVKSAYRFLQSTQGNWTDLVVTSSWKKLWKLEVPPKVLHFLWRAITGCLPTKVQLTTKHVNVDLFCPFCNNFFETISHVLLECSFSYSCWNLSSLSAVQGFNTDYSSWFFTILDTKPAEISVEAAMLSWNIWNTRNDVFWKNKNRSAAAVVTSARSILHQWNAARVEKSGPLLVPSSHTGQDLWKKPGLNTIKVNVDGAIFVEDNKYGFGCVARGADGNLIEAISSSRLGAA</sequence>
<reference evidence="2" key="2">
    <citation type="submission" date="2021-03" db="UniProtKB">
        <authorList>
            <consortium name="EnsemblPlants"/>
        </authorList>
    </citation>
    <scope>IDENTIFICATION</scope>
</reference>
<name>A0A803QEC5_CANSA</name>
<dbReference type="PANTHER" id="PTHR36617:SF15">
    <property type="entry name" value="REVERSE TRANSCRIPTASE ZINC-BINDING DOMAIN-CONTAINING PROTEIN"/>
    <property type="match status" value="1"/>
</dbReference>
<dbReference type="OMA" id="CHILCEC"/>
<dbReference type="PANTHER" id="PTHR36617">
    <property type="entry name" value="PROTEIN, PUTATIVE-RELATED"/>
    <property type="match status" value="1"/>
</dbReference>
<evidence type="ECO:0000313" key="2">
    <source>
        <dbReference type="EnsemblPlants" id="cds.evm.model.09.1408"/>
    </source>
</evidence>
<dbReference type="AlphaFoldDB" id="A0A803QEC5"/>
<evidence type="ECO:0000259" key="1">
    <source>
        <dbReference type="Pfam" id="PF13966"/>
    </source>
</evidence>
<feature type="domain" description="Reverse transcriptase zinc-binding" evidence="1">
    <location>
        <begin position="129"/>
        <end position="219"/>
    </location>
</feature>
<protein>
    <recommendedName>
        <fullName evidence="1">Reverse transcriptase zinc-binding domain-containing protein</fullName>
    </recommendedName>
</protein>
<dbReference type="EnsemblPlants" id="evm.model.09.1408">
    <property type="protein sequence ID" value="cds.evm.model.09.1408"/>
    <property type="gene ID" value="evm.TU.09.1408"/>
</dbReference>
<dbReference type="Pfam" id="PF13966">
    <property type="entry name" value="zf-RVT"/>
    <property type="match status" value="1"/>
</dbReference>
<reference evidence="2" key="1">
    <citation type="submission" date="2018-11" db="EMBL/GenBank/DDBJ databases">
        <authorList>
            <person name="Grassa J C."/>
        </authorList>
    </citation>
    <scope>NUCLEOTIDE SEQUENCE [LARGE SCALE GENOMIC DNA]</scope>
</reference>
<organism evidence="2 3">
    <name type="scientific">Cannabis sativa</name>
    <name type="common">Hemp</name>
    <name type="synonym">Marijuana</name>
    <dbReference type="NCBI Taxonomy" id="3483"/>
    <lineage>
        <taxon>Eukaryota</taxon>
        <taxon>Viridiplantae</taxon>
        <taxon>Streptophyta</taxon>
        <taxon>Embryophyta</taxon>
        <taxon>Tracheophyta</taxon>
        <taxon>Spermatophyta</taxon>
        <taxon>Magnoliopsida</taxon>
        <taxon>eudicotyledons</taxon>
        <taxon>Gunneridae</taxon>
        <taxon>Pentapetalae</taxon>
        <taxon>rosids</taxon>
        <taxon>fabids</taxon>
        <taxon>Rosales</taxon>
        <taxon>Cannabaceae</taxon>
        <taxon>Cannabis</taxon>
    </lineage>
</organism>